<dbReference type="GO" id="GO:0008483">
    <property type="term" value="F:transaminase activity"/>
    <property type="evidence" value="ECO:0007669"/>
    <property type="project" value="UniProtKB-KW"/>
</dbReference>
<name>A0A9W6M0N2_9MICO</name>
<dbReference type="Gene3D" id="3.90.1150.10">
    <property type="entry name" value="Aspartate Aminotransferase, domain 1"/>
    <property type="match status" value="1"/>
</dbReference>
<proteinExistence type="inferred from homology"/>
<evidence type="ECO:0000256" key="2">
    <source>
        <dbReference type="ARBA" id="ARBA00022576"/>
    </source>
</evidence>
<dbReference type="FunFam" id="3.40.640.10:FF:000004">
    <property type="entry name" value="Acetylornithine aminotransferase"/>
    <property type="match status" value="1"/>
</dbReference>
<dbReference type="NCBIfam" id="NF002325">
    <property type="entry name" value="PRK01278.1"/>
    <property type="match status" value="1"/>
</dbReference>
<evidence type="ECO:0000256" key="7">
    <source>
        <dbReference type="RuleBase" id="RU003560"/>
    </source>
</evidence>
<dbReference type="InterPro" id="IPR004636">
    <property type="entry name" value="AcOrn/SuccOrn_fam"/>
</dbReference>
<gene>
    <name evidence="9" type="primary">argD</name>
    <name evidence="9" type="ORF">GCM10017584_26150</name>
</gene>
<dbReference type="SUPFAM" id="SSF53383">
    <property type="entry name" value="PLP-dependent transferases"/>
    <property type="match status" value="1"/>
</dbReference>
<keyword evidence="10" id="KW-1185">Reference proteome</keyword>
<comment type="cofactor">
    <cofactor evidence="1">
        <name>pyridoxal 5'-phosphate</name>
        <dbReference type="ChEBI" id="CHEBI:597326"/>
    </cofactor>
</comment>
<evidence type="ECO:0000256" key="3">
    <source>
        <dbReference type="ARBA" id="ARBA00022605"/>
    </source>
</evidence>
<feature type="region of interest" description="Disordered" evidence="8">
    <location>
        <begin position="1"/>
        <end position="28"/>
    </location>
</feature>
<keyword evidence="3" id="KW-0028">Amino-acid biosynthesis</keyword>
<keyword evidence="4" id="KW-0808">Transferase</keyword>
<evidence type="ECO:0000313" key="10">
    <source>
        <dbReference type="Proteomes" id="UP001142372"/>
    </source>
</evidence>
<comment type="pathway">
    <text evidence="6">Amino-acid biosynthesis.</text>
</comment>
<dbReference type="InterPro" id="IPR015424">
    <property type="entry name" value="PyrdxlP-dep_Trfase"/>
</dbReference>
<dbReference type="GO" id="GO:0030170">
    <property type="term" value="F:pyridoxal phosphate binding"/>
    <property type="evidence" value="ECO:0007669"/>
    <property type="project" value="InterPro"/>
</dbReference>
<dbReference type="PANTHER" id="PTHR11986:SF79">
    <property type="entry name" value="ACETYLORNITHINE AMINOTRANSFERASE, MITOCHONDRIAL"/>
    <property type="match status" value="1"/>
</dbReference>
<comment type="caution">
    <text evidence="9">The sequence shown here is derived from an EMBL/GenBank/DDBJ whole genome shotgun (WGS) entry which is preliminary data.</text>
</comment>
<dbReference type="InterPro" id="IPR005814">
    <property type="entry name" value="Aminotrans_3"/>
</dbReference>
<evidence type="ECO:0000256" key="6">
    <source>
        <dbReference type="ARBA" id="ARBA00029440"/>
    </source>
</evidence>
<feature type="compositionally biased region" description="Low complexity" evidence="8">
    <location>
        <begin position="1"/>
        <end position="21"/>
    </location>
</feature>
<comment type="similarity">
    <text evidence="7">Belongs to the class-III pyridoxal-phosphate-dependent aminotransferase family.</text>
</comment>
<dbReference type="InterPro" id="IPR049704">
    <property type="entry name" value="Aminotrans_3_PPA_site"/>
</dbReference>
<dbReference type="InterPro" id="IPR015421">
    <property type="entry name" value="PyrdxlP-dep_Trfase_major"/>
</dbReference>
<evidence type="ECO:0000256" key="8">
    <source>
        <dbReference type="SAM" id="MobiDB-lite"/>
    </source>
</evidence>
<keyword evidence="5 7" id="KW-0663">Pyridoxal phosphate</keyword>
<dbReference type="PROSITE" id="PS00600">
    <property type="entry name" value="AA_TRANSFER_CLASS_3"/>
    <property type="match status" value="1"/>
</dbReference>
<evidence type="ECO:0000256" key="4">
    <source>
        <dbReference type="ARBA" id="ARBA00022679"/>
    </source>
</evidence>
<dbReference type="CDD" id="cd00610">
    <property type="entry name" value="OAT_like"/>
    <property type="match status" value="1"/>
</dbReference>
<sequence length="424" mass="44546">MSTDSTDGNTSTDDNVSTDGNVGTDGNVSTDITADWNARFGHTMMRTLATPKVMLARGEGCRVWDVDGKEYLDFLGGIAVNSLGHAHPVLVDAVSRQIATLAHVSNYFATPPQLELAERLTRVTGAGAGGRVYFGNSGAEANEAAFKLARLNKGNGHRTRVLALNNAFHGRTMGSLALTGKPPMRAPFEPLPGGVEHIESTIAALEAAIDDHVAALFIEPIKGEAGVLDLPEGFLRRARELTEQHGALLIIDEIQTGVGRTGRWFAYEHAGITPDAVTIAKGIAGGVPIGALVTFGWASELFSRGQHGSTFGGNPLATAAGNAVLKEIEDAGLVENAARRGDELRAIIRSFDSPLIGELRGQGLLVGIGLTDGEAHRLSDAALANGLIINAPNESSIRLAPPLIVGDDELSGFRERFGRALASL</sequence>
<dbReference type="GO" id="GO:0006526">
    <property type="term" value="P:L-arginine biosynthetic process"/>
    <property type="evidence" value="ECO:0007669"/>
    <property type="project" value="UniProtKB-ARBA"/>
</dbReference>
<protein>
    <submittedName>
        <fullName evidence="9">Acetylornithine aminotransferase</fullName>
    </submittedName>
</protein>
<dbReference type="AlphaFoldDB" id="A0A9W6M0N2"/>
<dbReference type="NCBIfam" id="TIGR00707">
    <property type="entry name" value="argD"/>
    <property type="match status" value="1"/>
</dbReference>
<dbReference type="Proteomes" id="UP001142372">
    <property type="component" value="Unassembled WGS sequence"/>
</dbReference>
<dbReference type="PIRSF" id="PIRSF000521">
    <property type="entry name" value="Transaminase_4ab_Lys_Orn"/>
    <property type="match status" value="1"/>
</dbReference>
<accession>A0A9W6M0N2</accession>
<reference evidence="9" key="1">
    <citation type="journal article" date="2014" name="Int. J. Syst. Evol. Microbiol.">
        <title>Complete genome sequence of Corynebacterium casei LMG S-19264T (=DSM 44701T), isolated from a smear-ripened cheese.</title>
        <authorList>
            <consortium name="US DOE Joint Genome Institute (JGI-PGF)"/>
            <person name="Walter F."/>
            <person name="Albersmeier A."/>
            <person name="Kalinowski J."/>
            <person name="Ruckert C."/>
        </authorList>
    </citation>
    <scope>NUCLEOTIDE SEQUENCE</scope>
    <source>
        <strain evidence="9">VKM Ac-1401</strain>
    </source>
</reference>
<keyword evidence="2 9" id="KW-0032">Aminotransferase</keyword>
<dbReference type="PANTHER" id="PTHR11986">
    <property type="entry name" value="AMINOTRANSFERASE CLASS III"/>
    <property type="match status" value="1"/>
</dbReference>
<reference evidence="9" key="2">
    <citation type="submission" date="2023-01" db="EMBL/GenBank/DDBJ databases">
        <authorList>
            <person name="Sun Q."/>
            <person name="Evtushenko L."/>
        </authorList>
    </citation>
    <scope>NUCLEOTIDE SEQUENCE</scope>
    <source>
        <strain evidence="9">VKM Ac-1401</strain>
    </source>
</reference>
<dbReference type="InterPro" id="IPR015422">
    <property type="entry name" value="PyrdxlP-dep_Trfase_small"/>
</dbReference>
<evidence type="ECO:0000313" key="9">
    <source>
        <dbReference type="EMBL" id="GLJ77041.1"/>
    </source>
</evidence>
<evidence type="ECO:0000256" key="5">
    <source>
        <dbReference type="ARBA" id="ARBA00022898"/>
    </source>
</evidence>
<dbReference type="NCBIfam" id="NF002874">
    <property type="entry name" value="PRK03244.1"/>
    <property type="match status" value="1"/>
</dbReference>
<dbReference type="Pfam" id="PF00202">
    <property type="entry name" value="Aminotran_3"/>
    <property type="match status" value="1"/>
</dbReference>
<dbReference type="Gene3D" id="3.40.640.10">
    <property type="entry name" value="Type I PLP-dependent aspartate aminotransferase-like (Major domain)"/>
    <property type="match status" value="1"/>
</dbReference>
<evidence type="ECO:0000256" key="1">
    <source>
        <dbReference type="ARBA" id="ARBA00001933"/>
    </source>
</evidence>
<dbReference type="GO" id="GO:0042802">
    <property type="term" value="F:identical protein binding"/>
    <property type="evidence" value="ECO:0007669"/>
    <property type="project" value="TreeGrafter"/>
</dbReference>
<dbReference type="InterPro" id="IPR050103">
    <property type="entry name" value="Class-III_PLP-dep_AT"/>
</dbReference>
<organism evidence="9 10">
    <name type="scientific">Leifsonia poae</name>
    <dbReference type="NCBI Taxonomy" id="110933"/>
    <lineage>
        <taxon>Bacteria</taxon>
        <taxon>Bacillati</taxon>
        <taxon>Actinomycetota</taxon>
        <taxon>Actinomycetes</taxon>
        <taxon>Micrococcales</taxon>
        <taxon>Microbacteriaceae</taxon>
        <taxon>Leifsonia</taxon>
    </lineage>
</organism>
<dbReference type="EMBL" id="BSEN01000013">
    <property type="protein sequence ID" value="GLJ77041.1"/>
    <property type="molecule type" value="Genomic_DNA"/>
</dbReference>